<dbReference type="OrthoDB" id="192171at2"/>
<dbReference type="InterPro" id="IPR037923">
    <property type="entry name" value="HTH-like"/>
</dbReference>
<dbReference type="InterPro" id="IPR018062">
    <property type="entry name" value="HTH_AraC-typ_CS"/>
</dbReference>
<dbReference type="PANTHER" id="PTHR43280:SF30">
    <property type="entry name" value="MMSAB OPERON REGULATORY PROTEIN"/>
    <property type="match status" value="1"/>
</dbReference>
<dbReference type="SUPFAM" id="SSF51215">
    <property type="entry name" value="Regulatory protein AraC"/>
    <property type="match status" value="1"/>
</dbReference>
<dbReference type="GeneID" id="77012098"/>
<dbReference type="InterPro" id="IPR003313">
    <property type="entry name" value="AraC-bd"/>
</dbReference>
<dbReference type="Pfam" id="PF12833">
    <property type="entry name" value="HTH_18"/>
    <property type="match status" value="1"/>
</dbReference>
<name>A0A090ZLH6_PAEMA</name>
<dbReference type="GO" id="GO:0003700">
    <property type="term" value="F:DNA-binding transcription factor activity"/>
    <property type="evidence" value="ECO:0007669"/>
    <property type="project" value="InterPro"/>
</dbReference>
<feature type="domain" description="HTH araC/xylS-type" evidence="4">
    <location>
        <begin position="192"/>
        <end position="290"/>
    </location>
</feature>
<dbReference type="AlphaFoldDB" id="A0A090ZLH6"/>
<dbReference type="SMART" id="SM00342">
    <property type="entry name" value="HTH_ARAC"/>
    <property type="match status" value="1"/>
</dbReference>
<dbReference type="PANTHER" id="PTHR43280">
    <property type="entry name" value="ARAC-FAMILY TRANSCRIPTIONAL REGULATOR"/>
    <property type="match status" value="1"/>
</dbReference>
<proteinExistence type="predicted"/>
<evidence type="ECO:0000259" key="4">
    <source>
        <dbReference type="PROSITE" id="PS01124"/>
    </source>
</evidence>
<dbReference type="InterPro" id="IPR009057">
    <property type="entry name" value="Homeodomain-like_sf"/>
</dbReference>
<reference evidence="6 8" key="2">
    <citation type="submission" date="2019-11" db="EMBL/GenBank/DDBJ databases">
        <title>Draft genome sequences of five Paenibacillus species of dairy origin.</title>
        <authorList>
            <person name="Olajide A.M."/>
            <person name="Chen S."/>
            <person name="Lapointe G."/>
        </authorList>
    </citation>
    <scope>NUCLEOTIDE SEQUENCE [LARGE SCALE GENOMIC DNA]</scope>
    <source>
        <strain evidence="6 8">3CT49</strain>
    </source>
</reference>
<organism evidence="5 7">
    <name type="scientific">Paenibacillus macerans</name>
    <name type="common">Bacillus macerans</name>
    <dbReference type="NCBI Taxonomy" id="44252"/>
    <lineage>
        <taxon>Bacteria</taxon>
        <taxon>Bacillati</taxon>
        <taxon>Bacillota</taxon>
        <taxon>Bacilli</taxon>
        <taxon>Bacillales</taxon>
        <taxon>Paenibacillaceae</taxon>
        <taxon>Paenibacillus</taxon>
    </lineage>
</organism>
<keyword evidence="1" id="KW-0805">Transcription regulation</keyword>
<dbReference type="EMBL" id="JMQA01000012">
    <property type="protein sequence ID" value="KFN11278.1"/>
    <property type="molecule type" value="Genomic_DNA"/>
</dbReference>
<evidence type="ECO:0000313" key="6">
    <source>
        <dbReference type="EMBL" id="MUG25646.1"/>
    </source>
</evidence>
<sequence>MLKTAEIVQIAAPPLPYFLECGYTVYEPGEEHPSRRNLGIFDLLVMESGTLHIGEAGRRWSLTAGQSLLLLPDQYHYAAGPCEEPTAFYWLHFHTVSSWQQIPAEEPDFPYPGAEEHYRRFLASPYSIQLPKMWTMPYPEQAYRLFRHLLHHSGERQSSAFWTGQQLFGELLRTMDLRQLESYASPVVTVAEKAEAFIKNNYRAEISSGQMSEALHYHYNYITRCMKQVYGMTPNDYLLHYRLEQAKLLLLKTEWPISVIAAYVGFGSTPYFSNRFALKNGCSPRQFRKQYTS</sequence>
<keyword evidence="2" id="KW-0238">DNA-binding</keyword>
<gene>
    <name evidence="5" type="ORF">DJ90_2457</name>
    <name evidence="6" type="ORF">GNQ08_25115</name>
</gene>
<evidence type="ECO:0000256" key="2">
    <source>
        <dbReference type="ARBA" id="ARBA00023125"/>
    </source>
</evidence>
<dbReference type="RefSeq" id="WP_036620740.1">
    <property type="nucleotide sequence ID" value="NZ_JAHAJO010000033.1"/>
</dbReference>
<keyword evidence="7" id="KW-1185">Reference proteome</keyword>
<dbReference type="Pfam" id="PF02311">
    <property type="entry name" value="AraC_binding"/>
    <property type="match status" value="1"/>
</dbReference>
<dbReference type="InterPro" id="IPR018060">
    <property type="entry name" value="HTH_AraC"/>
</dbReference>
<dbReference type="Proteomes" id="UP000442469">
    <property type="component" value="Unassembled WGS sequence"/>
</dbReference>
<comment type="caution">
    <text evidence="5">The sequence shown here is derived from an EMBL/GenBank/DDBJ whole genome shotgun (WGS) entry which is preliminary data.</text>
</comment>
<dbReference type="PROSITE" id="PS00041">
    <property type="entry name" value="HTH_ARAC_FAMILY_1"/>
    <property type="match status" value="1"/>
</dbReference>
<dbReference type="PROSITE" id="PS01124">
    <property type="entry name" value="HTH_ARAC_FAMILY_2"/>
    <property type="match status" value="1"/>
</dbReference>
<dbReference type="Gene3D" id="1.10.10.60">
    <property type="entry name" value="Homeodomain-like"/>
    <property type="match status" value="2"/>
</dbReference>
<reference evidence="5 7" key="1">
    <citation type="submission" date="2014-04" db="EMBL/GenBank/DDBJ databases">
        <authorList>
            <person name="Bishop-Lilly K.A."/>
            <person name="Broomall S.M."/>
            <person name="Chain P.S."/>
            <person name="Chertkov O."/>
            <person name="Coyne S.R."/>
            <person name="Daligault H.E."/>
            <person name="Davenport K.W."/>
            <person name="Erkkila T."/>
            <person name="Frey K.G."/>
            <person name="Gibbons H.S."/>
            <person name="Gu W."/>
            <person name="Jaissle J."/>
            <person name="Johnson S.L."/>
            <person name="Koroleva G.I."/>
            <person name="Ladner J.T."/>
            <person name="Lo C.-C."/>
            <person name="Minogue T.D."/>
            <person name="Munk C."/>
            <person name="Palacios G.F."/>
            <person name="Redden C.L."/>
            <person name="Rosenzweig C.N."/>
            <person name="Scholz M.B."/>
            <person name="Teshima H."/>
            <person name="Xu Y."/>
        </authorList>
    </citation>
    <scope>NUCLEOTIDE SEQUENCE [LARGE SCALE GENOMIC DNA]</scope>
    <source>
        <strain evidence="5 7">8244</strain>
    </source>
</reference>
<dbReference type="Proteomes" id="UP000029278">
    <property type="component" value="Unassembled WGS sequence"/>
</dbReference>
<dbReference type="GO" id="GO:0043565">
    <property type="term" value="F:sequence-specific DNA binding"/>
    <property type="evidence" value="ECO:0007669"/>
    <property type="project" value="InterPro"/>
</dbReference>
<keyword evidence="3" id="KW-0804">Transcription</keyword>
<evidence type="ECO:0000256" key="3">
    <source>
        <dbReference type="ARBA" id="ARBA00023163"/>
    </source>
</evidence>
<dbReference type="STRING" id="44252.DJ90_2457"/>
<evidence type="ECO:0000313" key="8">
    <source>
        <dbReference type="Proteomes" id="UP000442469"/>
    </source>
</evidence>
<dbReference type="PATRIC" id="fig|44252.3.peg.814"/>
<protein>
    <submittedName>
        <fullName evidence="5">Helix-turn-helix domain protein</fullName>
    </submittedName>
    <submittedName>
        <fullName evidence="6">Helix-turn-helix domain-containing protein</fullName>
    </submittedName>
</protein>
<dbReference type="HOGENOM" id="CLU_000445_88_6_9"/>
<accession>A0A090ZLH6</accession>
<evidence type="ECO:0000256" key="1">
    <source>
        <dbReference type="ARBA" id="ARBA00023015"/>
    </source>
</evidence>
<evidence type="ECO:0000313" key="7">
    <source>
        <dbReference type="Proteomes" id="UP000029278"/>
    </source>
</evidence>
<dbReference type="EMBL" id="WNZZ01000028">
    <property type="protein sequence ID" value="MUG25646.1"/>
    <property type="molecule type" value="Genomic_DNA"/>
</dbReference>
<evidence type="ECO:0000313" key="5">
    <source>
        <dbReference type="EMBL" id="KFN11278.1"/>
    </source>
</evidence>
<dbReference type="SUPFAM" id="SSF46689">
    <property type="entry name" value="Homeodomain-like"/>
    <property type="match status" value="2"/>
</dbReference>